<accession>A0A8S9IQ28</accession>
<comment type="caution">
    <text evidence="1">The sequence shown here is derived from an EMBL/GenBank/DDBJ whole genome shotgun (WGS) entry which is preliminary data.</text>
</comment>
<reference evidence="1" key="1">
    <citation type="submission" date="2019-12" db="EMBL/GenBank/DDBJ databases">
        <title>Genome sequencing and annotation of Brassica cretica.</title>
        <authorList>
            <person name="Studholme D.J."/>
            <person name="Sarris P.F."/>
        </authorList>
    </citation>
    <scope>NUCLEOTIDE SEQUENCE</scope>
    <source>
        <strain evidence="1">PFS-102/07</strain>
        <tissue evidence="1">Leaf</tissue>
    </source>
</reference>
<proteinExistence type="predicted"/>
<dbReference type="EMBL" id="QGKY02001015">
    <property type="protein sequence ID" value="KAF2572018.1"/>
    <property type="molecule type" value="Genomic_DNA"/>
</dbReference>
<name>A0A8S9IQ28_BRACR</name>
<gene>
    <name evidence="1" type="ORF">F2Q70_00005924</name>
</gene>
<protein>
    <submittedName>
        <fullName evidence="1">Uncharacterized protein</fullName>
    </submittedName>
</protein>
<dbReference type="AlphaFoldDB" id="A0A8S9IQ28"/>
<sequence length="72" mass="8495">MLRSIMKGRLRQKTSMKFRRLPGSPDDFPEVQTTSWKYRRLPGSPDDFLEVQTTLSEDFQEVQTTSRRLSDD</sequence>
<evidence type="ECO:0000313" key="1">
    <source>
        <dbReference type="EMBL" id="KAF2572018.1"/>
    </source>
</evidence>
<organism evidence="1">
    <name type="scientific">Brassica cretica</name>
    <name type="common">Mustard</name>
    <dbReference type="NCBI Taxonomy" id="69181"/>
    <lineage>
        <taxon>Eukaryota</taxon>
        <taxon>Viridiplantae</taxon>
        <taxon>Streptophyta</taxon>
        <taxon>Embryophyta</taxon>
        <taxon>Tracheophyta</taxon>
        <taxon>Spermatophyta</taxon>
        <taxon>Magnoliopsida</taxon>
        <taxon>eudicotyledons</taxon>
        <taxon>Gunneridae</taxon>
        <taxon>Pentapetalae</taxon>
        <taxon>rosids</taxon>
        <taxon>malvids</taxon>
        <taxon>Brassicales</taxon>
        <taxon>Brassicaceae</taxon>
        <taxon>Brassiceae</taxon>
        <taxon>Brassica</taxon>
    </lineage>
</organism>